<evidence type="ECO:0000313" key="6">
    <source>
        <dbReference type="Proteomes" id="UP000241444"/>
    </source>
</evidence>
<dbReference type="InterPro" id="IPR002933">
    <property type="entry name" value="Peptidase_M20"/>
</dbReference>
<dbReference type="Gene3D" id="3.40.630.10">
    <property type="entry name" value="Zn peptidases"/>
    <property type="match status" value="1"/>
</dbReference>
<evidence type="ECO:0000256" key="3">
    <source>
        <dbReference type="PIRSR" id="PIRSR001235-1"/>
    </source>
</evidence>
<dbReference type="EMBL" id="PGGO01000006">
    <property type="protein sequence ID" value="PSH69053.1"/>
    <property type="molecule type" value="Genomic_DNA"/>
</dbReference>
<accession>A0A2P7BRG2</accession>
<feature type="binding site" evidence="3">
    <location>
        <position position="194"/>
    </location>
    <ligand>
        <name>Zn(2+)</name>
        <dbReference type="ChEBI" id="CHEBI:29105"/>
        <label>1</label>
    </ligand>
</feature>
<dbReference type="PIRSF" id="PIRSF001235">
    <property type="entry name" value="Amidase_carbamoylase"/>
    <property type="match status" value="1"/>
</dbReference>
<gene>
    <name evidence="5" type="ORF">CU102_09585</name>
</gene>
<organism evidence="5 6">
    <name type="scientific">Phyllobacterium brassicacearum</name>
    <dbReference type="NCBI Taxonomy" id="314235"/>
    <lineage>
        <taxon>Bacteria</taxon>
        <taxon>Pseudomonadati</taxon>
        <taxon>Pseudomonadota</taxon>
        <taxon>Alphaproteobacteria</taxon>
        <taxon>Hyphomicrobiales</taxon>
        <taxon>Phyllobacteriaceae</taxon>
        <taxon>Phyllobacterium</taxon>
    </lineage>
</organism>
<dbReference type="SUPFAM" id="SSF55031">
    <property type="entry name" value="Bacterial exopeptidase dimerisation domain"/>
    <property type="match status" value="1"/>
</dbReference>
<dbReference type="GO" id="GO:0016813">
    <property type="term" value="F:hydrolase activity, acting on carbon-nitrogen (but not peptide) bonds, in linear amidines"/>
    <property type="evidence" value="ECO:0007669"/>
    <property type="project" value="InterPro"/>
</dbReference>
<name>A0A2P7BRG2_9HYPH</name>
<reference evidence="6" key="1">
    <citation type="submission" date="2017-11" db="EMBL/GenBank/DDBJ databases">
        <authorList>
            <person name="Kuznetsova I."/>
            <person name="Sazanova A."/>
            <person name="Chirak E."/>
            <person name="Safronova V."/>
            <person name="Willems A."/>
        </authorList>
    </citation>
    <scope>NUCLEOTIDE SEQUENCE [LARGE SCALE GENOMIC DNA]</scope>
    <source>
        <strain evidence="6">STM 196</strain>
    </source>
</reference>
<dbReference type="InterPro" id="IPR011650">
    <property type="entry name" value="Peptidase_M20_dimer"/>
</dbReference>
<dbReference type="AlphaFoldDB" id="A0A2P7BRG2"/>
<dbReference type="Gene3D" id="3.30.70.360">
    <property type="match status" value="1"/>
</dbReference>
<feature type="binding site" evidence="3">
    <location>
        <position position="95"/>
    </location>
    <ligand>
        <name>Zn(2+)</name>
        <dbReference type="ChEBI" id="CHEBI:29105"/>
        <label>2</label>
    </ligand>
</feature>
<dbReference type="Pfam" id="PF01546">
    <property type="entry name" value="Peptidase_M20"/>
    <property type="match status" value="1"/>
</dbReference>
<dbReference type="CDD" id="cd03884">
    <property type="entry name" value="M20_bAS"/>
    <property type="match status" value="1"/>
</dbReference>
<comment type="cofactor">
    <cofactor evidence="3">
        <name>Zn(2+)</name>
        <dbReference type="ChEBI" id="CHEBI:29105"/>
    </cofactor>
    <text evidence="3">Binds 2 Zn(2+) ions per subunit.</text>
</comment>
<dbReference type="PANTHER" id="PTHR32494:SF5">
    <property type="entry name" value="ALLANTOATE AMIDOHYDROLASE"/>
    <property type="match status" value="1"/>
</dbReference>
<dbReference type="Proteomes" id="UP000241444">
    <property type="component" value="Unassembled WGS sequence"/>
</dbReference>
<keyword evidence="3" id="KW-0862">Zinc</keyword>
<dbReference type="PANTHER" id="PTHR32494">
    <property type="entry name" value="ALLANTOATE DEIMINASE-RELATED"/>
    <property type="match status" value="1"/>
</dbReference>
<dbReference type="RefSeq" id="WP_106710877.1">
    <property type="nucleotide sequence ID" value="NZ_PGGO01000006.1"/>
</dbReference>
<feature type="domain" description="Peptidase M20 dimerisation" evidence="4">
    <location>
        <begin position="213"/>
        <end position="314"/>
    </location>
</feature>
<dbReference type="SUPFAM" id="SSF53187">
    <property type="entry name" value="Zn-dependent exopeptidases"/>
    <property type="match status" value="1"/>
</dbReference>
<feature type="binding site" evidence="3">
    <location>
        <position position="130"/>
    </location>
    <ligand>
        <name>Zn(2+)</name>
        <dbReference type="ChEBI" id="CHEBI:29105"/>
        <label>2</label>
    </ligand>
</feature>
<evidence type="ECO:0000313" key="5">
    <source>
        <dbReference type="EMBL" id="PSH69053.1"/>
    </source>
</evidence>
<dbReference type="Pfam" id="PF07687">
    <property type="entry name" value="M20_dimer"/>
    <property type="match status" value="1"/>
</dbReference>
<dbReference type="GO" id="GO:0046872">
    <property type="term" value="F:metal ion binding"/>
    <property type="evidence" value="ECO:0007669"/>
    <property type="project" value="UniProtKB-KW"/>
</dbReference>
<dbReference type="InterPro" id="IPR010158">
    <property type="entry name" value="Amidase_Cbmase"/>
</dbReference>
<evidence type="ECO:0000259" key="4">
    <source>
        <dbReference type="Pfam" id="PF07687"/>
    </source>
</evidence>
<dbReference type="NCBIfam" id="TIGR01879">
    <property type="entry name" value="hydantase"/>
    <property type="match status" value="1"/>
</dbReference>
<dbReference type="OrthoDB" id="9808195at2"/>
<dbReference type="InterPro" id="IPR036264">
    <property type="entry name" value="Bact_exopeptidase_dim_dom"/>
</dbReference>
<feature type="binding site" evidence="3">
    <location>
        <position position="386"/>
    </location>
    <ligand>
        <name>Zn(2+)</name>
        <dbReference type="ChEBI" id="CHEBI:29105"/>
        <label>2</label>
    </ligand>
</feature>
<keyword evidence="6" id="KW-1185">Reference proteome</keyword>
<comment type="similarity">
    <text evidence="1">Belongs to the peptidase M20 family.</text>
</comment>
<sequence length="425" mass="45390">MKTGIKINGERLLGRLERFATIGGTPAGGVNRQALSPEDRLARAELAGLAADRGFAVFQDAMANLFIRREGHSPDQPPFLIGSHLDSQPMGGRFDGALGTLAAFEVLESLDDADIRTPIAVEVVAWTNEEGSRFAPGAMGSMAFASGAIPEEWYGRQAADGALLQHELASTLAASPGAHHRALGTPISGYLELHIEQGPALERENIPIGIVHGIQGTRWLEVVITGQTAHAGTTQLAFRRDPLVAATEALQSLYGSIMPNDEQARLTVGRISVEPASINAIPGKVAFSVDLRHPSVLELDRLESRVRAICEEKASGLGCQATVRRTFDMPPAQFSPNLLDAVEQAVARLGIAHKPMLSGAFHDALFLARVADAAMIFVPCRDGLSHNEAEYVEPEHSVLGAQVLLESTLIALDRIGGQCSLSFLR</sequence>
<feature type="binding site" evidence="3">
    <location>
        <position position="95"/>
    </location>
    <ligand>
        <name>Zn(2+)</name>
        <dbReference type="ChEBI" id="CHEBI:29105"/>
        <label>1</label>
    </ligand>
</feature>
<comment type="caution">
    <text evidence="5">The sequence shown here is derived from an EMBL/GenBank/DDBJ whole genome shotgun (WGS) entry which is preliminary data.</text>
</comment>
<keyword evidence="3" id="KW-0479">Metal-binding</keyword>
<keyword evidence="2 5" id="KW-0378">Hydrolase</keyword>
<protein>
    <submittedName>
        <fullName evidence="5">Zn-dependent hydrolase</fullName>
    </submittedName>
</protein>
<proteinExistence type="inferred from homology"/>
<evidence type="ECO:0000256" key="1">
    <source>
        <dbReference type="ARBA" id="ARBA00006153"/>
    </source>
</evidence>
<evidence type="ECO:0000256" key="2">
    <source>
        <dbReference type="ARBA" id="ARBA00022801"/>
    </source>
</evidence>
<feature type="binding site" evidence="3">
    <location>
        <position position="84"/>
    </location>
    <ligand>
        <name>Zn(2+)</name>
        <dbReference type="ChEBI" id="CHEBI:29105"/>
        <label>1</label>
    </ligand>
</feature>